<accession>A0A927BTQ2</accession>
<evidence type="ECO:0000313" key="2">
    <source>
        <dbReference type="Proteomes" id="UP000621560"/>
    </source>
</evidence>
<name>A0A927BTQ2_9BACL</name>
<proteinExistence type="predicted"/>
<protein>
    <submittedName>
        <fullName evidence="1">DUF3024 domain-containing protein</fullName>
    </submittedName>
</protein>
<evidence type="ECO:0000313" key="1">
    <source>
        <dbReference type="EMBL" id="MBD2845349.1"/>
    </source>
</evidence>
<gene>
    <name evidence="1" type="ORF">IDH44_09115</name>
</gene>
<organism evidence="1 2">
    <name type="scientific">Paenibacillus sabuli</name>
    <dbReference type="NCBI Taxonomy" id="2772509"/>
    <lineage>
        <taxon>Bacteria</taxon>
        <taxon>Bacillati</taxon>
        <taxon>Bacillota</taxon>
        <taxon>Bacilli</taxon>
        <taxon>Bacillales</taxon>
        <taxon>Paenibacillaceae</taxon>
        <taxon>Paenibacillus</taxon>
    </lineage>
</organism>
<dbReference type="RefSeq" id="WP_190916874.1">
    <property type="nucleotide sequence ID" value="NZ_JACXIZ010000015.1"/>
</dbReference>
<keyword evidence="2" id="KW-1185">Reference proteome</keyword>
<dbReference type="AlphaFoldDB" id="A0A927BTQ2"/>
<dbReference type="Pfam" id="PF11225">
    <property type="entry name" value="DUF3024"/>
    <property type="match status" value="1"/>
</dbReference>
<dbReference type="Proteomes" id="UP000621560">
    <property type="component" value="Unassembled WGS sequence"/>
</dbReference>
<comment type="caution">
    <text evidence="1">The sequence shown here is derived from an EMBL/GenBank/DDBJ whole genome shotgun (WGS) entry which is preliminary data.</text>
</comment>
<dbReference type="EMBL" id="JACXIZ010000015">
    <property type="protein sequence ID" value="MBD2845349.1"/>
    <property type="molecule type" value="Genomic_DNA"/>
</dbReference>
<reference evidence="1" key="1">
    <citation type="submission" date="2020-09" db="EMBL/GenBank/DDBJ databases">
        <title>A novel bacterium of genus Paenibacillus, isolated from South China Sea.</title>
        <authorList>
            <person name="Huang H."/>
            <person name="Mo K."/>
            <person name="Hu Y."/>
        </authorList>
    </citation>
    <scope>NUCLEOTIDE SEQUENCE</scope>
    <source>
        <strain evidence="1">IB182496</strain>
    </source>
</reference>
<dbReference type="InterPro" id="IPR021388">
    <property type="entry name" value="DUF3024"/>
</dbReference>
<sequence>MELLTKRRLEKVLDGYIASKVPRDLRGEVRLAYAWSAEGLALYEERPDYERRCWDRTRIAQLRPSQQGWDVYAPAANEDWATVCSIAPHPDFEAQLEQIELDREGLFWIS</sequence>